<keyword evidence="7 9" id="KW-0472">Membrane</keyword>
<evidence type="ECO:0000256" key="4">
    <source>
        <dbReference type="ARBA" id="ARBA00022475"/>
    </source>
</evidence>
<dbReference type="Proteomes" id="UP000280861">
    <property type="component" value="Unassembled WGS sequence"/>
</dbReference>
<name>A0A3P5X4Z4_9MICC</name>
<keyword evidence="4" id="KW-1003">Cell membrane</keyword>
<dbReference type="PANTHER" id="PTHR42718:SF9">
    <property type="entry name" value="MAJOR FACILITATOR SUPERFAMILY MULTIDRUG TRANSPORTER MFSC"/>
    <property type="match status" value="1"/>
</dbReference>
<comment type="subcellular location">
    <subcellularLocation>
        <location evidence="1">Cell membrane</location>
        <topology evidence="1">Multi-pass membrane protein</topology>
    </subcellularLocation>
</comment>
<evidence type="ECO:0000256" key="5">
    <source>
        <dbReference type="ARBA" id="ARBA00022692"/>
    </source>
</evidence>
<feature type="compositionally biased region" description="Polar residues" evidence="8">
    <location>
        <begin position="486"/>
        <end position="495"/>
    </location>
</feature>
<feature type="transmembrane region" description="Helical" evidence="9">
    <location>
        <begin position="156"/>
        <end position="177"/>
    </location>
</feature>
<feature type="domain" description="Major facilitator superfamily (MFS) profile" evidence="10">
    <location>
        <begin position="31"/>
        <end position="485"/>
    </location>
</feature>
<reference evidence="11 12" key="1">
    <citation type="submission" date="2018-11" db="EMBL/GenBank/DDBJ databases">
        <authorList>
            <person name="Criscuolo A."/>
        </authorList>
    </citation>
    <scope>NUCLEOTIDE SEQUENCE [LARGE SCALE GENOMIC DNA]</scope>
    <source>
        <strain evidence="11">AT11b</strain>
    </source>
</reference>
<feature type="transmembrane region" description="Helical" evidence="9">
    <location>
        <begin position="286"/>
        <end position="312"/>
    </location>
</feature>
<feature type="transmembrane region" description="Helical" evidence="9">
    <location>
        <begin position="31"/>
        <end position="57"/>
    </location>
</feature>
<feature type="transmembrane region" description="Helical" evidence="9">
    <location>
        <begin position="122"/>
        <end position="144"/>
    </location>
</feature>
<evidence type="ECO:0000256" key="7">
    <source>
        <dbReference type="ARBA" id="ARBA00023136"/>
    </source>
</evidence>
<dbReference type="Gene3D" id="1.20.1250.20">
    <property type="entry name" value="MFS general substrate transporter like domains"/>
    <property type="match status" value="1"/>
</dbReference>
<dbReference type="NCBIfam" id="TIGR00711">
    <property type="entry name" value="efflux_EmrB"/>
    <property type="match status" value="1"/>
</dbReference>
<dbReference type="AlphaFoldDB" id="A0A3P5X4Z4"/>
<feature type="transmembrane region" description="Helical" evidence="9">
    <location>
        <begin position="216"/>
        <end position="235"/>
    </location>
</feature>
<protein>
    <submittedName>
        <fullName evidence="11">Putative multidrug resistance protein EmrY</fullName>
    </submittedName>
</protein>
<dbReference type="InterPro" id="IPR004638">
    <property type="entry name" value="EmrB-like"/>
</dbReference>
<dbReference type="PRINTS" id="PR01036">
    <property type="entry name" value="TCRTETB"/>
</dbReference>
<feature type="transmembrane region" description="Helical" evidence="9">
    <location>
        <begin position="318"/>
        <end position="341"/>
    </location>
</feature>
<dbReference type="EMBL" id="UXAU01000031">
    <property type="protein sequence ID" value="VDC29562.1"/>
    <property type="molecule type" value="Genomic_DNA"/>
</dbReference>
<dbReference type="GO" id="GO:0005886">
    <property type="term" value="C:plasma membrane"/>
    <property type="evidence" value="ECO:0007669"/>
    <property type="project" value="UniProtKB-SubCell"/>
</dbReference>
<dbReference type="GO" id="GO:0022857">
    <property type="term" value="F:transmembrane transporter activity"/>
    <property type="evidence" value="ECO:0007669"/>
    <property type="project" value="InterPro"/>
</dbReference>
<feature type="transmembrane region" description="Helical" evidence="9">
    <location>
        <begin position="97"/>
        <end position="116"/>
    </location>
</feature>
<keyword evidence="6 9" id="KW-1133">Transmembrane helix</keyword>
<sequence length="525" mass="54290">MTTATSETNSPPGSRIATGAASLSKKQLTGVIASLALAAFLMILNETVLTVALPSIMADYGVSAAAGQWLTTGFLLTMAVVIPLTGYLLQRFTLRRLFIFALSSFLLGTILALVAPTFEVLLAARVIQAVGTAIVMPLLMTTTLTMVPVQHRGTVMGLNSIVISVAPAIGPTVSGLIVNALSWHWIFGVMAPLGIIILALGMVFLKVPSATRKLPLDITSVILSALAFGGLVYAISTAAEATESPAAPLVSGIVGVAALILFIRRQIRLTRDGRELLNLEPFRNRTFTLSVVMIMIAMGTLLGTVVILPILLQNGSGLTTMTIGLMLLPGGLAQIAVGPIFGRVFDRHGPRPVLIPGALLLAVGQWLFTTVNSGTALWLIVTFHTIFCIGLAMLMTGLLAAALSGVPHKLYGHGSAIFNTGQQLGGAIGTTIFVTVLSAVAATQTGAGSAPVDGLFDGAHLAFIVGGILATAALACAPFIKVPTKNTPQASNSQLPAPRTPHPARTAVPPPTRAAARKGSQTTAG</sequence>
<proteinExistence type="inferred from homology"/>
<dbReference type="PANTHER" id="PTHR42718">
    <property type="entry name" value="MAJOR FACILITATOR SUPERFAMILY MULTIDRUG TRANSPORTER MFSC"/>
    <property type="match status" value="1"/>
</dbReference>
<feature type="transmembrane region" description="Helical" evidence="9">
    <location>
        <begin position="424"/>
        <end position="447"/>
    </location>
</feature>
<dbReference type="PROSITE" id="PS50850">
    <property type="entry name" value="MFS"/>
    <property type="match status" value="1"/>
</dbReference>
<evidence type="ECO:0000256" key="2">
    <source>
        <dbReference type="ARBA" id="ARBA00008537"/>
    </source>
</evidence>
<dbReference type="OrthoDB" id="9812221at2"/>
<evidence type="ECO:0000256" key="9">
    <source>
        <dbReference type="SAM" id="Phobius"/>
    </source>
</evidence>
<evidence type="ECO:0000256" key="8">
    <source>
        <dbReference type="SAM" id="MobiDB-lite"/>
    </source>
</evidence>
<feature type="transmembrane region" description="Helical" evidence="9">
    <location>
        <begin position="377"/>
        <end position="403"/>
    </location>
</feature>
<dbReference type="InterPro" id="IPR036259">
    <property type="entry name" value="MFS_trans_sf"/>
</dbReference>
<feature type="transmembrane region" description="Helical" evidence="9">
    <location>
        <begin position="69"/>
        <end position="90"/>
    </location>
</feature>
<evidence type="ECO:0000313" key="11">
    <source>
        <dbReference type="EMBL" id="VDC29562.1"/>
    </source>
</evidence>
<dbReference type="RefSeq" id="WP_124092263.1">
    <property type="nucleotide sequence ID" value="NZ_CBCRYA010000023.1"/>
</dbReference>
<dbReference type="SUPFAM" id="SSF103473">
    <property type="entry name" value="MFS general substrate transporter"/>
    <property type="match status" value="1"/>
</dbReference>
<dbReference type="InterPro" id="IPR020846">
    <property type="entry name" value="MFS_dom"/>
</dbReference>
<feature type="transmembrane region" description="Helical" evidence="9">
    <location>
        <begin position="183"/>
        <end position="204"/>
    </location>
</feature>
<accession>A0A3P5X4Z4</accession>
<feature type="transmembrane region" description="Helical" evidence="9">
    <location>
        <begin position="247"/>
        <end position="265"/>
    </location>
</feature>
<keyword evidence="12" id="KW-1185">Reference proteome</keyword>
<dbReference type="Pfam" id="PF07690">
    <property type="entry name" value="MFS_1"/>
    <property type="match status" value="1"/>
</dbReference>
<comment type="similarity">
    <text evidence="2">Belongs to the major facilitator superfamily. EmrB family.</text>
</comment>
<dbReference type="InterPro" id="IPR011701">
    <property type="entry name" value="MFS"/>
</dbReference>
<dbReference type="Gene3D" id="1.20.1720.10">
    <property type="entry name" value="Multidrug resistance protein D"/>
    <property type="match status" value="1"/>
</dbReference>
<evidence type="ECO:0000259" key="10">
    <source>
        <dbReference type="PROSITE" id="PS50850"/>
    </source>
</evidence>
<evidence type="ECO:0000256" key="1">
    <source>
        <dbReference type="ARBA" id="ARBA00004651"/>
    </source>
</evidence>
<gene>
    <name evidence="11" type="primary">emrY_3</name>
    <name evidence="11" type="ORF">PSET11_02244</name>
</gene>
<evidence type="ECO:0000256" key="3">
    <source>
        <dbReference type="ARBA" id="ARBA00022448"/>
    </source>
</evidence>
<feature type="transmembrane region" description="Helical" evidence="9">
    <location>
        <begin position="353"/>
        <end position="371"/>
    </location>
</feature>
<organism evidence="11 12">
    <name type="scientific">Arthrobacter ulcerisalmonis</name>
    <dbReference type="NCBI Taxonomy" id="2483813"/>
    <lineage>
        <taxon>Bacteria</taxon>
        <taxon>Bacillati</taxon>
        <taxon>Actinomycetota</taxon>
        <taxon>Actinomycetes</taxon>
        <taxon>Micrococcales</taxon>
        <taxon>Micrococcaceae</taxon>
        <taxon>Arthrobacter</taxon>
    </lineage>
</organism>
<evidence type="ECO:0000313" key="12">
    <source>
        <dbReference type="Proteomes" id="UP000280861"/>
    </source>
</evidence>
<feature type="region of interest" description="Disordered" evidence="8">
    <location>
        <begin position="486"/>
        <end position="525"/>
    </location>
</feature>
<keyword evidence="3" id="KW-0813">Transport</keyword>
<dbReference type="CDD" id="cd17503">
    <property type="entry name" value="MFS_LmrB_MDR_like"/>
    <property type="match status" value="1"/>
</dbReference>
<keyword evidence="5 9" id="KW-0812">Transmembrane</keyword>
<evidence type="ECO:0000256" key="6">
    <source>
        <dbReference type="ARBA" id="ARBA00022989"/>
    </source>
</evidence>
<feature type="transmembrane region" description="Helical" evidence="9">
    <location>
        <begin position="459"/>
        <end position="480"/>
    </location>
</feature>